<feature type="transmembrane region" description="Helical" evidence="8">
    <location>
        <begin position="373"/>
        <end position="396"/>
    </location>
</feature>
<evidence type="ECO:0000256" key="5">
    <source>
        <dbReference type="ARBA" id="ARBA00022989"/>
    </source>
</evidence>
<name>A0ABT5HVL3_9CAUL</name>
<keyword evidence="5 8" id="KW-1133">Transmembrane helix</keyword>
<evidence type="ECO:0000256" key="7">
    <source>
        <dbReference type="RuleBase" id="RU003346"/>
    </source>
</evidence>
<feature type="transmembrane region" description="Helical" evidence="8">
    <location>
        <begin position="95"/>
        <end position="114"/>
    </location>
</feature>
<evidence type="ECO:0000259" key="9">
    <source>
        <dbReference type="PROSITE" id="PS50850"/>
    </source>
</evidence>
<dbReference type="InterPro" id="IPR050814">
    <property type="entry name" value="Myo-inositol_Transporter"/>
</dbReference>
<dbReference type="InterPro" id="IPR003663">
    <property type="entry name" value="Sugar/inositol_transpt"/>
</dbReference>
<feature type="transmembrane region" description="Helical" evidence="8">
    <location>
        <begin position="346"/>
        <end position="367"/>
    </location>
</feature>
<feature type="transmembrane region" description="Helical" evidence="8">
    <location>
        <begin position="21"/>
        <end position="44"/>
    </location>
</feature>
<feature type="transmembrane region" description="Helical" evidence="8">
    <location>
        <begin position="153"/>
        <end position="176"/>
    </location>
</feature>
<dbReference type="EMBL" id="JAQQKX010000010">
    <property type="protein sequence ID" value="MDC7684121.1"/>
    <property type="molecule type" value="Genomic_DNA"/>
</dbReference>
<dbReference type="PROSITE" id="PS50850">
    <property type="entry name" value="MFS"/>
    <property type="match status" value="1"/>
</dbReference>
<evidence type="ECO:0000256" key="1">
    <source>
        <dbReference type="ARBA" id="ARBA00004141"/>
    </source>
</evidence>
<dbReference type="PROSITE" id="PS00217">
    <property type="entry name" value="SUGAR_TRANSPORT_2"/>
    <property type="match status" value="1"/>
</dbReference>
<feature type="transmembrane region" description="Helical" evidence="8">
    <location>
        <begin position="64"/>
        <end position="86"/>
    </location>
</feature>
<dbReference type="PANTHER" id="PTHR48020:SF12">
    <property type="entry name" value="PROTON MYO-INOSITOL COTRANSPORTER"/>
    <property type="match status" value="1"/>
</dbReference>
<comment type="subcellular location">
    <subcellularLocation>
        <location evidence="1">Membrane</location>
        <topology evidence="1">Multi-pass membrane protein</topology>
    </subcellularLocation>
</comment>
<evidence type="ECO:0000313" key="10">
    <source>
        <dbReference type="EMBL" id="MDC7684121.1"/>
    </source>
</evidence>
<sequence>MHMISEGASGADGVGKAYRFNLAYIWMISAIAALGGLLFGYDWVVVGGSKPFYEPFFHLTTEEQIGWANSCSLLGCLLGSILSGLLSDRIGRKKLLIIAAVLFAVSSIFTGWASRFDTFVFWRIIGGVAIGVASNISPTYIAEVSPAAWRGRLVTLNQLTLVVGILAAQIVNMLIAGDVSATTHEAIRDTWQGQYGWRWMFTAVAVPSVIFFFCAFLVPESPRWLIKMGRRDKAAEVLRRIGGDAYAEDEVRDIEAGIERERSEKGSFGELFAPAVFGLLLTGVGLAVLQQWSGTNVIFNYAEEIYRGAGYDLSGVMFNIVITGAINLAFTLLATATVDRLGRRTLMLWGTAAITIMHALLGAAFFFHIQGPIVLILTLGVIAAYATSLAPVTWVLLSEIFPNRIRGVAISIAVSSLWIACFGVTYTFPIMNQRLGAAGTFWCYGIICLIGFLFIALRVPETKGKSLEDIEAQLAHGKSK</sequence>
<reference evidence="10 11" key="1">
    <citation type="submission" date="2023-01" db="EMBL/GenBank/DDBJ databases">
        <title>Novel species of the genus Asticcacaulis isolated from rivers.</title>
        <authorList>
            <person name="Lu H."/>
        </authorList>
    </citation>
    <scope>NUCLEOTIDE SEQUENCE [LARGE SCALE GENOMIC DNA]</scope>
    <source>
        <strain evidence="10 11">BYS171W</strain>
    </source>
</reference>
<dbReference type="InterPro" id="IPR036259">
    <property type="entry name" value="MFS_trans_sf"/>
</dbReference>
<dbReference type="NCBIfam" id="TIGR00879">
    <property type="entry name" value="SP"/>
    <property type="match status" value="1"/>
</dbReference>
<feature type="transmembrane region" description="Helical" evidence="8">
    <location>
        <begin position="313"/>
        <end position="334"/>
    </location>
</feature>
<organism evidence="10 11">
    <name type="scientific">Asticcacaulis aquaticus</name>
    <dbReference type="NCBI Taxonomy" id="2984212"/>
    <lineage>
        <taxon>Bacteria</taxon>
        <taxon>Pseudomonadati</taxon>
        <taxon>Pseudomonadota</taxon>
        <taxon>Alphaproteobacteria</taxon>
        <taxon>Caulobacterales</taxon>
        <taxon>Caulobacteraceae</taxon>
        <taxon>Asticcacaulis</taxon>
    </lineage>
</organism>
<keyword evidence="4 8" id="KW-0812">Transmembrane</keyword>
<comment type="similarity">
    <text evidence="2 7">Belongs to the major facilitator superfamily. Sugar transporter (TC 2.A.1.1) family.</text>
</comment>
<keyword evidence="11" id="KW-1185">Reference proteome</keyword>
<evidence type="ECO:0000256" key="8">
    <source>
        <dbReference type="SAM" id="Phobius"/>
    </source>
</evidence>
<evidence type="ECO:0000256" key="4">
    <source>
        <dbReference type="ARBA" id="ARBA00022692"/>
    </source>
</evidence>
<keyword evidence="6 8" id="KW-0472">Membrane</keyword>
<evidence type="ECO:0000256" key="3">
    <source>
        <dbReference type="ARBA" id="ARBA00022448"/>
    </source>
</evidence>
<dbReference type="Proteomes" id="UP001214854">
    <property type="component" value="Unassembled WGS sequence"/>
</dbReference>
<keyword evidence="3 7" id="KW-0813">Transport</keyword>
<dbReference type="Pfam" id="PF00083">
    <property type="entry name" value="Sugar_tr"/>
    <property type="match status" value="1"/>
</dbReference>
<comment type="caution">
    <text evidence="10">The sequence shown here is derived from an EMBL/GenBank/DDBJ whole genome shotgun (WGS) entry which is preliminary data.</text>
</comment>
<feature type="transmembrane region" description="Helical" evidence="8">
    <location>
        <begin position="435"/>
        <end position="457"/>
    </location>
</feature>
<evidence type="ECO:0000256" key="2">
    <source>
        <dbReference type="ARBA" id="ARBA00010992"/>
    </source>
</evidence>
<dbReference type="SUPFAM" id="SSF103473">
    <property type="entry name" value="MFS general substrate transporter"/>
    <property type="match status" value="1"/>
</dbReference>
<feature type="transmembrane region" description="Helical" evidence="8">
    <location>
        <begin position="271"/>
        <end position="293"/>
    </location>
</feature>
<feature type="domain" description="Major facilitator superfamily (MFS) profile" evidence="9">
    <location>
        <begin position="28"/>
        <end position="463"/>
    </location>
</feature>
<proteinExistence type="inferred from homology"/>
<dbReference type="Gene3D" id="1.20.1250.20">
    <property type="entry name" value="MFS general substrate transporter like domains"/>
    <property type="match status" value="2"/>
</dbReference>
<feature type="transmembrane region" description="Helical" evidence="8">
    <location>
        <begin position="196"/>
        <end position="218"/>
    </location>
</feature>
<gene>
    <name evidence="10" type="ORF">PQU92_12595</name>
</gene>
<dbReference type="InterPro" id="IPR005828">
    <property type="entry name" value="MFS_sugar_transport-like"/>
</dbReference>
<dbReference type="RefSeq" id="WP_272748574.1">
    <property type="nucleotide sequence ID" value="NZ_JAQQKX010000010.1"/>
</dbReference>
<dbReference type="PROSITE" id="PS00216">
    <property type="entry name" value="SUGAR_TRANSPORT_1"/>
    <property type="match status" value="1"/>
</dbReference>
<evidence type="ECO:0000313" key="11">
    <source>
        <dbReference type="Proteomes" id="UP001214854"/>
    </source>
</evidence>
<dbReference type="InterPro" id="IPR020846">
    <property type="entry name" value="MFS_dom"/>
</dbReference>
<accession>A0ABT5HVL3</accession>
<protein>
    <submittedName>
        <fullName evidence="10">Sugar porter family MFS transporter</fullName>
    </submittedName>
</protein>
<dbReference type="PANTHER" id="PTHR48020">
    <property type="entry name" value="PROTON MYO-INOSITOL COTRANSPORTER"/>
    <property type="match status" value="1"/>
</dbReference>
<dbReference type="PRINTS" id="PR00171">
    <property type="entry name" value="SUGRTRNSPORT"/>
</dbReference>
<feature type="transmembrane region" description="Helical" evidence="8">
    <location>
        <begin position="408"/>
        <end position="429"/>
    </location>
</feature>
<dbReference type="InterPro" id="IPR005829">
    <property type="entry name" value="Sugar_transporter_CS"/>
</dbReference>
<feature type="transmembrane region" description="Helical" evidence="8">
    <location>
        <begin position="120"/>
        <end position="141"/>
    </location>
</feature>
<evidence type="ECO:0000256" key="6">
    <source>
        <dbReference type="ARBA" id="ARBA00023136"/>
    </source>
</evidence>